<dbReference type="GO" id="GO:0071555">
    <property type="term" value="P:cell wall organization"/>
    <property type="evidence" value="ECO:0007669"/>
    <property type="project" value="TreeGrafter"/>
</dbReference>
<comment type="subcellular location">
    <subcellularLocation>
        <location evidence="1">Cell membrane</location>
        <topology evidence="1">Multi-pass membrane protein</topology>
    </subcellularLocation>
</comment>
<keyword evidence="3" id="KW-0808">Transferase</keyword>
<feature type="transmembrane region" description="Helical" evidence="8">
    <location>
        <begin position="283"/>
        <end position="302"/>
    </location>
</feature>
<evidence type="ECO:0000256" key="7">
    <source>
        <dbReference type="PIRSR" id="PIRSR600715-1"/>
    </source>
</evidence>
<evidence type="ECO:0000313" key="10">
    <source>
        <dbReference type="Proteomes" id="UP001139971"/>
    </source>
</evidence>
<evidence type="ECO:0000256" key="8">
    <source>
        <dbReference type="SAM" id="Phobius"/>
    </source>
</evidence>
<feature type="transmembrane region" description="Helical" evidence="8">
    <location>
        <begin position="6"/>
        <end position="24"/>
    </location>
</feature>
<feature type="transmembrane region" description="Helical" evidence="8">
    <location>
        <begin position="45"/>
        <end position="63"/>
    </location>
</feature>
<dbReference type="GO" id="GO:0016780">
    <property type="term" value="F:phosphotransferase activity, for other substituted phosphate groups"/>
    <property type="evidence" value="ECO:0007669"/>
    <property type="project" value="InterPro"/>
</dbReference>
<feature type="transmembrane region" description="Helical" evidence="8">
    <location>
        <begin position="97"/>
        <end position="120"/>
    </location>
</feature>
<dbReference type="AlphaFoldDB" id="A0A9X4BGP8"/>
<keyword evidence="6 8" id="KW-0472">Membrane</keyword>
<comment type="cofactor">
    <cofactor evidence="7">
        <name>Mg(2+)</name>
        <dbReference type="ChEBI" id="CHEBI:18420"/>
    </cofactor>
</comment>
<dbReference type="InterPro" id="IPR000715">
    <property type="entry name" value="Glycosyl_transferase_4"/>
</dbReference>
<dbReference type="EMBL" id="JAOVZO020000015">
    <property type="protein sequence ID" value="MDC8013095.1"/>
    <property type="molecule type" value="Genomic_DNA"/>
</dbReference>
<dbReference type="PANTHER" id="PTHR22926">
    <property type="entry name" value="PHOSPHO-N-ACETYLMURAMOYL-PENTAPEPTIDE-TRANSFERASE"/>
    <property type="match status" value="1"/>
</dbReference>
<comment type="caution">
    <text evidence="9">The sequence shown here is derived from an EMBL/GenBank/DDBJ whole genome shotgun (WGS) entry which is preliminary data.</text>
</comment>
<feature type="transmembrane region" description="Helical" evidence="8">
    <location>
        <begin position="208"/>
        <end position="226"/>
    </location>
</feature>
<dbReference type="PANTHER" id="PTHR22926:SF3">
    <property type="entry name" value="UNDECAPRENYL-PHOSPHATE ALPHA-N-ACETYLGLUCOSAMINYL 1-PHOSPHATE TRANSFERASE"/>
    <property type="match status" value="1"/>
</dbReference>
<keyword evidence="5 8" id="KW-1133">Transmembrane helix</keyword>
<keyword evidence="10" id="KW-1185">Reference proteome</keyword>
<feature type="transmembrane region" description="Helical" evidence="8">
    <location>
        <begin position="232"/>
        <end position="252"/>
    </location>
</feature>
<dbReference type="Pfam" id="PF00953">
    <property type="entry name" value="Glycos_transf_4"/>
    <property type="match status" value="1"/>
</dbReference>
<evidence type="ECO:0000256" key="4">
    <source>
        <dbReference type="ARBA" id="ARBA00022692"/>
    </source>
</evidence>
<evidence type="ECO:0000256" key="2">
    <source>
        <dbReference type="ARBA" id="ARBA00022475"/>
    </source>
</evidence>
<dbReference type="GO" id="GO:0046872">
    <property type="term" value="F:metal ion binding"/>
    <property type="evidence" value="ECO:0007669"/>
    <property type="project" value="UniProtKB-KW"/>
</dbReference>
<protein>
    <submittedName>
        <fullName evidence="9">Glycosyltransferase family 4 protein</fullName>
    </submittedName>
</protein>
<feature type="transmembrane region" description="Helical" evidence="8">
    <location>
        <begin position="126"/>
        <end position="145"/>
    </location>
</feature>
<evidence type="ECO:0000256" key="6">
    <source>
        <dbReference type="ARBA" id="ARBA00023136"/>
    </source>
</evidence>
<feature type="binding site" evidence="7">
    <location>
        <position position="147"/>
    </location>
    <ligand>
        <name>Mg(2+)</name>
        <dbReference type="ChEBI" id="CHEBI:18420"/>
    </ligand>
</feature>
<feature type="transmembrane region" description="Helical" evidence="8">
    <location>
        <begin position="152"/>
        <end position="170"/>
    </location>
</feature>
<keyword evidence="7" id="KW-0460">Magnesium</keyword>
<sequence length="341" mass="36127">MDAWIVPLAFVVSAVATEAAIRYAQSRRLLDEPGRRRSHTQVTPRGGGVGIVVAALVALGFGLPAHPQQVPAMIGLALVAGIGWWDDHRPLRASLRLVVHALAALVFVAPVVASLAGYVGNATGCAWLALLAAIMLLSLVWSINLHNFIDGINGLLASHAAFAFAAIGGIDHLCFRGSLGALPFALAAACVAFLPFNFPRARVFMGDVGSGALGFLVAATIWLAVLSGEPRWWMVGSILASGVVVDATATLLSRMFAGRRWYSAHREHLYQWLVRSGRSHARVVGYYMAWNLLIAAPAAVVAARTPRFGLALGLTAAVYVAGFAVWVQGRRAVLAGVRARD</sequence>
<feature type="transmembrane region" description="Helical" evidence="8">
    <location>
        <begin position="176"/>
        <end position="196"/>
    </location>
</feature>
<dbReference type="GO" id="GO:0044038">
    <property type="term" value="P:cell wall macromolecule biosynthetic process"/>
    <property type="evidence" value="ECO:0007669"/>
    <property type="project" value="TreeGrafter"/>
</dbReference>
<name>A0A9X4BGP8_9GAMM</name>
<organism evidence="9 10">
    <name type="scientific">Tahibacter soli</name>
    <dbReference type="NCBI Taxonomy" id="2983605"/>
    <lineage>
        <taxon>Bacteria</taxon>
        <taxon>Pseudomonadati</taxon>
        <taxon>Pseudomonadota</taxon>
        <taxon>Gammaproteobacteria</taxon>
        <taxon>Lysobacterales</taxon>
        <taxon>Rhodanobacteraceae</taxon>
        <taxon>Tahibacter</taxon>
    </lineage>
</organism>
<evidence type="ECO:0000256" key="3">
    <source>
        <dbReference type="ARBA" id="ARBA00022679"/>
    </source>
</evidence>
<gene>
    <name evidence="9" type="ORF">OD750_011115</name>
</gene>
<dbReference type="GO" id="GO:0009103">
    <property type="term" value="P:lipopolysaccharide biosynthetic process"/>
    <property type="evidence" value="ECO:0007669"/>
    <property type="project" value="TreeGrafter"/>
</dbReference>
<dbReference type="RefSeq" id="WP_263544782.1">
    <property type="nucleotide sequence ID" value="NZ_JAOVZO020000015.1"/>
</dbReference>
<keyword evidence="7" id="KW-0479">Metal-binding</keyword>
<feature type="transmembrane region" description="Helical" evidence="8">
    <location>
        <begin position="69"/>
        <end position="85"/>
    </location>
</feature>
<evidence type="ECO:0000256" key="5">
    <source>
        <dbReference type="ARBA" id="ARBA00022989"/>
    </source>
</evidence>
<feature type="binding site" evidence="7">
    <location>
        <position position="207"/>
    </location>
    <ligand>
        <name>Mg(2+)</name>
        <dbReference type="ChEBI" id="CHEBI:18420"/>
    </ligand>
</feature>
<reference evidence="9" key="1">
    <citation type="submission" date="2023-02" db="EMBL/GenBank/DDBJ databases">
        <title>Tahibacter soli sp. nov. isolated from soil.</title>
        <authorList>
            <person name="Baek J.H."/>
            <person name="Lee J.K."/>
            <person name="Choi D.G."/>
            <person name="Jeon C.O."/>
        </authorList>
    </citation>
    <scope>NUCLEOTIDE SEQUENCE</scope>
    <source>
        <strain evidence="9">BL</strain>
    </source>
</reference>
<keyword evidence="4 8" id="KW-0812">Transmembrane</keyword>
<dbReference type="Proteomes" id="UP001139971">
    <property type="component" value="Unassembled WGS sequence"/>
</dbReference>
<keyword evidence="2" id="KW-1003">Cell membrane</keyword>
<evidence type="ECO:0000313" key="9">
    <source>
        <dbReference type="EMBL" id="MDC8013095.1"/>
    </source>
</evidence>
<dbReference type="GO" id="GO:0005886">
    <property type="term" value="C:plasma membrane"/>
    <property type="evidence" value="ECO:0007669"/>
    <property type="project" value="UniProtKB-SubCell"/>
</dbReference>
<proteinExistence type="predicted"/>
<evidence type="ECO:0000256" key="1">
    <source>
        <dbReference type="ARBA" id="ARBA00004651"/>
    </source>
</evidence>
<feature type="transmembrane region" description="Helical" evidence="8">
    <location>
        <begin position="308"/>
        <end position="327"/>
    </location>
</feature>
<accession>A0A9X4BGP8</accession>
<dbReference type="CDD" id="cd06854">
    <property type="entry name" value="GT_WbpL_WbcO_like"/>
    <property type="match status" value="1"/>
</dbReference>